<keyword evidence="1 3" id="KW-0378">Hydrolase</keyword>
<proteinExistence type="predicted"/>
<dbReference type="RefSeq" id="WP_241371123.1">
    <property type="nucleotide sequence ID" value="NZ_JAKZFC010000013.1"/>
</dbReference>
<organism evidence="3 4">
    <name type="scientific">Solibacillus palustris</name>
    <dbReference type="NCBI Taxonomy" id="2908203"/>
    <lineage>
        <taxon>Bacteria</taxon>
        <taxon>Bacillati</taxon>
        <taxon>Bacillota</taxon>
        <taxon>Bacilli</taxon>
        <taxon>Bacillales</taxon>
        <taxon>Caryophanaceae</taxon>
        <taxon>Solibacillus</taxon>
    </lineage>
</organism>
<reference evidence="3 4" key="1">
    <citation type="submission" date="2022-03" db="EMBL/GenBank/DDBJ databases">
        <authorList>
            <person name="Jo J.-H."/>
            <person name="Im W.-T."/>
        </authorList>
    </citation>
    <scope>NUCLEOTIDE SEQUENCE [LARGE SCALE GENOMIC DNA]</scope>
    <source>
        <strain evidence="3 4">MA9</strain>
    </source>
</reference>
<accession>A0ABS9UIZ8</accession>
<dbReference type="EMBL" id="JAKZFC010000013">
    <property type="protein sequence ID" value="MCH7323963.1"/>
    <property type="molecule type" value="Genomic_DNA"/>
</dbReference>
<keyword evidence="4" id="KW-1185">Reference proteome</keyword>
<evidence type="ECO:0000256" key="1">
    <source>
        <dbReference type="ARBA" id="ARBA00022801"/>
    </source>
</evidence>
<dbReference type="InterPro" id="IPR029058">
    <property type="entry name" value="AB_hydrolase_fold"/>
</dbReference>
<sequence length="308" mass="34061">MLDTQAKNFLQMMEGKKPTSSMTPEENRNNGAALQKLAGLAESVAKVEEHSVPVKDGKIKVRIYTPEGEGDFPIFIYLHGGGWVLGDLDTVDIPCRSIANQAECIVVSVDYRRAPEYKFPVPLEDCYEAALWVAKNAGEWQGDSTKISIGGDSAGGNLATCVALKARDEQGPTFVSQILIYPVTDLSFSTNSYKENGEGYFLTQDSMEWFARHYINTEEDKLNPYVAPLLTEDLSNLPPAVVITAGYDPLCDEGLAYANRLQEAGIQVEYTCYEGMIHGFFWMAGIMDKGKQAIEQVSRHLQESFTSK</sequence>
<dbReference type="GO" id="GO:0016787">
    <property type="term" value="F:hydrolase activity"/>
    <property type="evidence" value="ECO:0007669"/>
    <property type="project" value="UniProtKB-KW"/>
</dbReference>
<dbReference type="InterPro" id="IPR050300">
    <property type="entry name" value="GDXG_lipolytic_enzyme"/>
</dbReference>
<dbReference type="PANTHER" id="PTHR48081:SF8">
    <property type="entry name" value="ALPHA_BETA HYDROLASE FOLD-3 DOMAIN-CONTAINING PROTEIN-RELATED"/>
    <property type="match status" value="1"/>
</dbReference>
<evidence type="ECO:0000259" key="2">
    <source>
        <dbReference type="Pfam" id="PF07859"/>
    </source>
</evidence>
<dbReference type="Proteomes" id="UP001316087">
    <property type="component" value="Unassembled WGS sequence"/>
</dbReference>
<evidence type="ECO:0000313" key="4">
    <source>
        <dbReference type="Proteomes" id="UP001316087"/>
    </source>
</evidence>
<dbReference type="PANTHER" id="PTHR48081">
    <property type="entry name" value="AB HYDROLASE SUPERFAMILY PROTEIN C4A8.06C"/>
    <property type="match status" value="1"/>
</dbReference>
<protein>
    <submittedName>
        <fullName evidence="3">Alpha/beta hydrolase</fullName>
    </submittedName>
</protein>
<dbReference type="SUPFAM" id="SSF53474">
    <property type="entry name" value="alpha/beta-Hydrolases"/>
    <property type="match status" value="1"/>
</dbReference>
<dbReference type="InterPro" id="IPR013094">
    <property type="entry name" value="AB_hydrolase_3"/>
</dbReference>
<name>A0ABS9UIZ8_9BACL</name>
<comment type="caution">
    <text evidence="3">The sequence shown here is derived from an EMBL/GenBank/DDBJ whole genome shotgun (WGS) entry which is preliminary data.</text>
</comment>
<gene>
    <name evidence="3" type="ORF">LZ480_19045</name>
</gene>
<dbReference type="Pfam" id="PF07859">
    <property type="entry name" value="Abhydrolase_3"/>
    <property type="match status" value="1"/>
</dbReference>
<dbReference type="Gene3D" id="3.40.50.1820">
    <property type="entry name" value="alpha/beta hydrolase"/>
    <property type="match status" value="1"/>
</dbReference>
<evidence type="ECO:0000313" key="3">
    <source>
        <dbReference type="EMBL" id="MCH7323963.1"/>
    </source>
</evidence>
<feature type="domain" description="Alpha/beta hydrolase fold-3" evidence="2">
    <location>
        <begin position="76"/>
        <end position="281"/>
    </location>
</feature>